<feature type="domain" description="ABC transmembrane type-1" evidence="6">
    <location>
        <begin position="47"/>
        <end position="239"/>
    </location>
</feature>
<dbReference type="PROSITE" id="PS50928">
    <property type="entry name" value="ABC_TM1"/>
    <property type="match status" value="1"/>
</dbReference>
<evidence type="ECO:0000256" key="5">
    <source>
        <dbReference type="SAM" id="Phobius"/>
    </source>
</evidence>
<dbReference type="PANTHER" id="PTHR43879:SF1">
    <property type="entry name" value="GLUCOSE IMPORT SYSTEM PERMEASE PROTEIN GLCU"/>
    <property type="match status" value="1"/>
</dbReference>
<dbReference type="GO" id="GO:0055085">
    <property type="term" value="P:transmembrane transport"/>
    <property type="evidence" value="ECO:0007669"/>
    <property type="project" value="InterPro"/>
</dbReference>
<name>A0A381UD15_9ZZZZ</name>
<organism evidence="7">
    <name type="scientific">marine metagenome</name>
    <dbReference type="NCBI Taxonomy" id="408172"/>
    <lineage>
        <taxon>unclassified sequences</taxon>
        <taxon>metagenomes</taxon>
        <taxon>ecological metagenomes</taxon>
    </lineage>
</organism>
<proteinExistence type="predicted"/>
<dbReference type="Pfam" id="PF00528">
    <property type="entry name" value="BPD_transp_1"/>
    <property type="match status" value="1"/>
</dbReference>
<comment type="subcellular location">
    <subcellularLocation>
        <location evidence="1">Membrane</location>
        <topology evidence="1">Multi-pass membrane protein</topology>
    </subcellularLocation>
</comment>
<sequence>MTSFKSLDEIRESNLLLPPQSWFFGGWVKAWDQACVGLSCNGVKPHFLATFAITIPGLILAVLVGALNGYALTQWKFRGSDLLLGGLLMGCFMPFQLYLIPIAITLRELGIFGTSFGLILLHTVYGVPLTTLLFRNYFVTLPPELMKAAVIDGAGFFRIFFYIILPMSPSIIMVAVILIFTGIYNDFIFALTFGEVGKQPVMAALNNIVNSTYGVKEHNVNMAATLLTALPTLFIYLVAGKFFIRGLTSGAVKG</sequence>
<dbReference type="InterPro" id="IPR035906">
    <property type="entry name" value="MetI-like_sf"/>
</dbReference>
<dbReference type="Gene3D" id="1.10.3720.10">
    <property type="entry name" value="MetI-like"/>
    <property type="match status" value="1"/>
</dbReference>
<evidence type="ECO:0000259" key="6">
    <source>
        <dbReference type="PROSITE" id="PS50928"/>
    </source>
</evidence>
<dbReference type="PANTHER" id="PTHR43879">
    <property type="entry name" value="ABC TRANSPORTER PERMEASE PROTEIN"/>
    <property type="match status" value="1"/>
</dbReference>
<dbReference type="CDD" id="cd06261">
    <property type="entry name" value="TM_PBP2"/>
    <property type="match status" value="1"/>
</dbReference>
<reference evidence="7" key="1">
    <citation type="submission" date="2018-05" db="EMBL/GenBank/DDBJ databases">
        <authorList>
            <person name="Lanie J.A."/>
            <person name="Ng W.-L."/>
            <person name="Kazmierczak K.M."/>
            <person name="Andrzejewski T.M."/>
            <person name="Davidsen T.M."/>
            <person name="Wayne K.J."/>
            <person name="Tettelin H."/>
            <person name="Glass J.I."/>
            <person name="Rusch D."/>
            <person name="Podicherti R."/>
            <person name="Tsui H.-C.T."/>
            <person name="Winkler M.E."/>
        </authorList>
    </citation>
    <scope>NUCLEOTIDE SEQUENCE</scope>
</reference>
<evidence type="ECO:0000313" key="7">
    <source>
        <dbReference type="EMBL" id="SVA24513.1"/>
    </source>
</evidence>
<feature type="transmembrane region" description="Helical" evidence="5">
    <location>
        <begin position="82"/>
        <end position="104"/>
    </location>
</feature>
<dbReference type="GO" id="GO:0016020">
    <property type="term" value="C:membrane"/>
    <property type="evidence" value="ECO:0007669"/>
    <property type="project" value="UniProtKB-SubCell"/>
</dbReference>
<evidence type="ECO:0000256" key="2">
    <source>
        <dbReference type="ARBA" id="ARBA00022692"/>
    </source>
</evidence>
<dbReference type="InterPro" id="IPR000515">
    <property type="entry name" value="MetI-like"/>
</dbReference>
<feature type="transmembrane region" description="Helical" evidence="5">
    <location>
        <begin position="47"/>
        <end position="70"/>
    </location>
</feature>
<keyword evidence="3 5" id="KW-1133">Transmembrane helix</keyword>
<keyword evidence="2 5" id="KW-0812">Transmembrane</keyword>
<dbReference type="AlphaFoldDB" id="A0A381UD15"/>
<evidence type="ECO:0000256" key="3">
    <source>
        <dbReference type="ARBA" id="ARBA00022989"/>
    </source>
</evidence>
<evidence type="ECO:0000256" key="1">
    <source>
        <dbReference type="ARBA" id="ARBA00004141"/>
    </source>
</evidence>
<feature type="transmembrane region" description="Helical" evidence="5">
    <location>
        <begin position="116"/>
        <end position="138"/>
    </location>
</feature>
<keyword evidence="4 5" id="KW-0472">Membrane</keyword>
<accession>A0A381UD15</accession>
<dbReference type="EMBL" id="UINC01005942">
    <property type="protein sequence ID" value="SVA24513.1"/>
    <property type="molecule type" value="Genomic_DNA"/>
</dbReference>
<protein>
    <recommendedName>
        <fullName evidence="6">ABC transmembrane type-1 domain-containing protein</fullName>
    </recommendedName>
</protein>
<feature type="transmembrane region" description="Helical" evidence="5">
    <location>
        <begin position="159"/>
        <end position="184"/>
    </location>
</feature>
<gene>
    <name evidence="7" type="ORF">METZ01_LOCUS77367</name>
</gene>
<feature type="transmembrane region" description="Helical" evidence="5">
    <location>
        <begin position="222"/>
        <end position="244"/>
    </location>
</feature>
<dbReference type="SUPFAM" id="SSF161098">
    <property type="entry name" value="MetI-like"/>
    <property type="match status" value="1"/>
</dbReference>
<evidence type="ECO:0000256" key="4">
    <source>
        <dbReference type="ARBA" id="ARBA00023136"/>
    </source>
</evidence>